<dbReference type="AlphaFoldDB" id="A0A6M2BTI8"/>
<proteinExistence type="predicted"/>
<evidence type="ECO:0000313" key="2">
    <source>
        <dbReference type="EMBL" id="NGY05778.1"/>
    </source>
</evidence>
<accession>A0A6M2BTI8</accession>
<dbReference type="RefSeq" id="WP_166257970.1">
    <property type="nucleotide sequence ID" value="NZ_JAAMOW010000007.1"/>
</dbReference>
<reference evidence="2 3" key="1">
    <citation type="journal article" date="2014" name="Int. J. Syst. Evol. Microbiol.">
        <title>Solimonas terrae sp. nov., isolated from soil.</title>
        <authorList>
            <person name="Kim S.J."/>
            <person name="Moon J.Y."/>
            <person name="Weon H.Y."/>
            <person name="Ahn J.H."/>
            <person name="Chen W.M."/>
            <person name="Kwon S.W."/>
        </authorList>
    </citation>
    <scope>NUCLEOTIDE SEQUENCE [LARGE SCALE GENOMIC DNA]</scope>
    <source>
        <strain evidence="2 3">KIS83-12</strain>
    </source>
</reference>
<dbReference type="InterPro" id="IPR003018">
    <property type="entry name" value="GAF"/>
</dbReference>
<dbReference type="SMART" id="SM00065">
    <property type="entry name" value="GAF"/>
    <property type="match status" value="1"/>
</dbReference>
<dbReference type="PANTHER" id="PTHR40660:SF1">
    <property type="entry name" value="5'-PHOSPHATE OXIDASE PUTATIVE DOMAIN-CONTAINING PROTEIN-RELATED"/>
    <property type="match status" value="1"/>
</dbReference>
<feature type="domain" description="GAF" evidence="1">
    <location>
        <begin position="161"/>
        <end position="322"/>
    </location>
</feature>
<protein>
    <submittedName>
        <fullName evidence="2">GAF domain-containing protein</fullName>
    </submittedName>
</protein>
<dbReference type="SUPFAM" id="SSF55781">
    <property type="entry name" value="GAF domain-like"/>
    <property type="match status" value="1"/>
</dbReference>
<dbReference type="Proteomes" id="UP000472676">
    <property type="component" value="Unassembled WGS sequence"/>
</dbReference>
<sequence length="452" mass="49101">MSLDLDTARDCLDSAIPCTIATVSGDGIPNVTYVSHAEYVDAEHLALSFQFFNKTRENVLARRAALLYATDSESGASYRLELEYLRTESEGPLFERMKARLAGIASHTGMAGVFRLRGADVYRVRGIEAVAGISAAPRPPQRKPLAALRAASCAIAACGGGFDALLDAALDALQRHFDIHHAALLMLDRAQGRLYLVGSRGYARSGIGSEIELGDGVIGVAAAQNTPIRIAYATSDYRYVHVATQADGADAQRRTEIPFPGLAHVESQLAVPIVCGGEVRGVLYVECPQQRRFGYDDEDALITLSTQLGLALDQAQAAQDEAGDVELATETAECPAGSDGTPLQVRRYREDDSIFLDDDYLIKGVAGAILWKLLDVWLAEGRNEFSNRELRLDPSLRLPDIADNLEARLVLLSRRLAERSDCLRIEKTARGRFRLHVGRPVRLAEIGKPVAA</sequence>
<dbReference type="Gene3D" id="3.30.450.40">
    <property type="match status" value="1"/>
</dbReference>
<evidence type="ECO:0000313" key="3">
    <source>
        <dbReference type="Proteomes" id="UP000472676"/>
    </source>
</evidence>
<dbReference type="InterPro" id="IPR012349">
    <property type="entry name" value="Split_barrel_FMN-bd"/>
</dbReference>
<comment type="caution">
    <text evidence="2">The sequence shown here is derived from an EMBL/GenBank/DDBJ whole genome shotgun (WGS) entry which is preliminary data.</text>
</comment>
<evidence type="ECO:0000259" key="1">
    <source>
        <dbReference type="SMART" id="SM00065"/>
    </source>
</evidence>
<dbReference type="Pfam" id="PF13185">
    <property type="entry name" value="GAF_2"/>
    <property type="match status" value="1"/>
</dbReference>
<keyword evidence="3" id="KW-1185">Reference proteome</keyword>
<gene>
    <name evidence="2" type="ORF">G7Y85_13475</name>
</gene>
<organism evidence="2 3">
    <name type="scientific">Solimonas terrae</name>
    <dbReference type="NCBI Taxonomy" id="1396819"/>
    <lineage>
        <taxon>Bacteria</taxon>
        <taxon>Pseudomonadati</taxon>
        <taxon>Pseudomonadota</taxon>
        <taxon>Gammaproteobacteria</taxon>
        <taxon>Nevskiales</taxon>
        <taxon>Nevskiaceae</taxon>
        <taxon>Solimonas</taxon>
    </lineage>
</organism>
<dbReference type="SUPFAM" id="SSF50475">
    <property type="entry name" value="FMN-binding split barrel"/>
    <property type="match status" value="1"/>
</dbReference>
<name>A0A6M2BTI8_9GAMM</name>
<dbReference type="PANTHER" id="PTHR40660">
    <property type="entry name" value="5'-PHOSPHATE OXIDASE PUTATIVE DOMAIN-CONTAINING PROTEIN-RELATED"/>
    <property type="match status" value="1"/>
</dbReference>
<dbReference type="InterPro" id="IPR029016">
    <property type="entry name" value="GAF-like_dom_sf"/>
</dbReference>
<dbReference type="EMBL" id="JAAMOW010000007">
    <property type="protein sequence ID" value="NGY05778.1"/>
    <property type="molecule type" value="Genomic_DNA"/>
</dbReference>
<dbReference type="Gene3D" id="2.30.110.10">
    <property type="entry name" value="Electron Transport, Fmn-binding Protein, Chain A"/>
    <property type="match status" value="1"/>
</dbReference>